<dbReference type="PANTHER" id="PTHR45626">
    <property type="entry name" value="TRANSCRIPTION TERMINATION FACTOR 2-RELATED"/>
    <property type="match status" value="1"/>
</dbReference>
<evidence type="ECO:0000259" key="14">
    <source>
        <dbReference type="PROSITE" id="PS51194"/>
    </source>
</evidence>
<keyword evidence="6" id="KW-0347">Helicase</keyword>
<dbReference type="Pfam" id="PF00176">
    <property type="entry name" value="SNF2-rel_dom"/>
    <property type="match status" value="1"/>
</dbReference>
<dbReference type="Gene3D" id="3.30.40.10">
    <property type="entry name" value="Zinc/RING finger domain, C3HC4 (zinc finger)"/>
    <property type="match status" value="1"/>
</dbReference>
<dbReference type="InterPro" id="IPR001650">
    <property type="entry name" value="Helicase_C-like"/>
</dbReference>
<feature type="region of interest" description="Disordered" evidence="11">
    <location>
        <begin position="79"/>
        <end position="107"/>
    </location>
</feature>
<dbReference type="InterPro" id="IPR001841">
    <property type="entry name" value="Znf_RING"/>
</dbReference>
<dbReference type="GeneID" id="28726271"/>
<feature type="region of interest" description="Disordered" evidence="11">
    <location>
        <begin position="13"/>
        <end position="32"/>
    </location>
</feature>
<keyword evidence="16" id="KW-1185">Reference proteome</keyword>
<dbReference type="EMBL" id="CP014248">
    <property type="protein sequence ID" value="AMD22902.1"/>
    <property type="molecule type" value="Genomic_DNA"/>
</dbReference>
<dbReference type="RefSeq" id="XP_017989898.1">
    <property type="nucleotide sequence ID" value="XM_018134409.1"/>
</dbReference>
<dbReference type="InterPro" id="IPR027417">
    <property type="entry name" value="P-loop_NTPase"/>
</dbReference>
<evidence type="ECO:0000256" key="6">
    <source>
        <dbReference type="ARBA" id="ARBA00022806"/>
    </source>
</evidence>
<dbReference type="InterPro" id="IPR027370">
    <property type="entry name" value="Znf-RING_euk"/>
</dbReference>
<dbReference type="GO" id="GO:0000724">
    <property type="term" value="P:double-strand break repair via homologous recombination"/>
    <property type="evidence" value="ECO:0007669"/>
    <property type="project" value="TreeGrafter"/>
</dbReference>
<dbReference type="OrthoDB" id="423559at2759"/>
<keyword evidence="2" id="KW-0479">Metal-binding</keyword>
<dbReference type="InterPro" id="IPR014001">
    <property type="entry name" value="Helicase_ATP-bd"/>
</dbReference>
<dbReference type="SMART" id="SM00184">
    <property type="entry name" value="RING"/>
    <property type="match status" value="1"/>
</dbReference>
<feature type="compositionally biased region" description="Polar residues" evidence="11">
    <location>
        <begin position="19"/>
        <end position="32"/>
    </location>
</feature>
<evidence type="ECO:0000256" key="2">
    <source>
        <dbReference type="ARBA" id="ARBA00022723"/>
    </source>
</evidence>
<dbReference type="SUPFAM" id="SSF52540">
    <property type="entry name" value="P-loop containing nucleoside triphosphate hydrolases"/>
    <property type="match status" value="2"/>
</dbReference>
<evidence type="ECO:0000313" key="15">
    <source>
        <dbReference type="EMBL" id="AMD22902.1"/>
    </source>
</evidence>
<feature type="domain" description="RING-type" evidence="12">
    <location>
        <begin position="1241"/>
        <end position="1299"/>
    </location>
</feature>
<dbReference type="PROSITE" id="PS51194">
    <property type="entry name" value="HELICASE_CTER"/>
    <property type="match status" value="1"/>
</dbReference>
<gene>
    <name evidence="15" type="ORF">AW171_hschr84965</name>
</gene>
<reference evidence="15 16" key="1">
    <citation type="submission" date="2016-01" db="EMBL/GenBank/DDBJ databases">
        <title>Genome sequence of the yeast Holleya sinecauda.</title>
        <authorList>
            <person name="Dietrich F.S."/>
        </authorList>
    </citation>
    <scope>NUCLEOTIDE SEQUENCE [LARGE SCALE GENOMIC DNA]</scope>
    <source>
        <strain evidence="15 16">ATCC 58844</strain>
    </source>
</reference>
<feature type="region of interest" description="Disordered" evidence="11">
    <location>
        <begin position="140"/>
        <end position="180"/>
    </location>
</feature>
<dbReference type="PANTHER" id="PTHR45626:SF16">
    <property type="entry name" value="ATP-DEPENDENT HELICASE ULS1"/>
    <property type="match status" value="1"/>
</dbReference>
<dbReference type="CDD" id="cd18008">
    <property type="entry name" value="DEXDc_SHPRH-like"/>
    <property type="match status" value="1"/>
</dbReference>
<evidence type="ECO:0000256" key="10">
    <source>
        <dbReference type="SAM" id="Coils"/>
    </source>
</evidence>
<feature type="domain" description="Helicase C-terminal" evidence="14">
    <location>
        <begin position="1364"/>
        <end position="1518"/>
    </location>
</feature>
<dbReference type="Gene3D" id="3.40.50.10810">
    <property type="entry name" value="Tandem AAA-ATPase domain"/>
    <property type="match status" value="1"/>
</dbReference>
<dbReference type="GO" id="GO:0016787">
    <property type="term" value="F:hydrolase activity"/>
    <property type="evidence" value="ECO:0007669"/>
    <property type="project" value="UniProtKB-KW"/>
</dbReference>
<sequence>MPAEEYIVDLTSGDEEVDSQQQKHIPENSTGARLQGLGSFQRAYNNDINGMSGSDVSQIENGISLERIGEHTDNLHTSRNSFKKRKLSDSADGKRRTDFGGDVDGLSDFESASEEIYSVEGDLKDDPLLKKVLEEPVKAETSISSVPRLAENGPNDNSPIILLSSGDEDETTGVTGSLPQSVHDYRDLEESDMLQSDEFEPEVYRKRVLENLADREQMYYNKMAKLRIAREILRGKIKHRNERIKHDNTEEEQSLRRANNHTQEVLARTVSELKEVEKAFSTFQREKREKLLELQLQLLDKDADKKSYNQIKRALLKVQLDNAGQKYKGNTSLQVELDRIRKEIDAIDRDSKALDEEANVKSHILFRNSCKRALELLEGTNRSTENKSLIRDKLGKLLEYENMVYNMESTTPEDRKQVFEAINELKNQGIKMPVVYNRLEELGATKENGMLNNGKQEIIGIDDLDKYKTDLGAGTDTNPMTKNSEALMFSQTIAKVRSILATLNRSDEIKNQINYSLGIIDSYQELVNSGISPNMEKKSEAIAALRNLHKHGVKMPFVNQVLERQGLNWKFDPHGAIRNIVDARRLIRDNHNRSEETKQAIYSLLNIAEEAVNKTINDTRFDSESRNNIKLTLATLKKMGIRMPVVDRTFAAYFKSEWKSTKDENEYNKRPIPENHEAERYYQSIEQAMSTYNSAFNRSRLGPAKIRELMMGLESLRTFRQLFNTVTAPLFWKQRVQGSINLLLENHLKLPPVFRHLKKLGFYTGPPNSIIGSSKNGQTDDDSFMEPLVIQDDIDDLELKQYGSSGSQNQLKIANIYTSKDHESLNELLESLKKVETSIAGEELTPPELTVNLLTHQRQGLHWLLKTEKSKFKGGLLADDMGLGKTVQTLALMLANRSTDGDCMTNIVVAPVSVLKVWYDEINTKIKKSTHFKVLIYGGFGGKKVKNFKAMKDYDVILVSYQTLAIEFKKHWPRRLQNDPDNEDATPEVVSIQAMNSLKTRDEYWSPFFSDDSVFYRIVLDEAQNVKNKQTQAAKACSTLSGTYRWALSGTPIQNNISELYSLIRFLRIAPYNREQKFKEDIGNSLSGKGDMNGEHTKRAVKKVQVLLSAIMLRRSKNSTINGKPILELPKKYLKNTEDVLENEDLEFYRSLEHKTALKAEKLLNNRKAGSYSSILTLLLRLRQACCHQELVKLGEARAQGAKIVNGTDFEKDWLRLYKVAKRITEIGQETVRQCIASMTCPYCMEQMELDSLAVLTPCGHLLCESCVDPFLEKARDSPLVYKGPSGTRSYYVPCLVCERSVNDHEIISYQLYDQAINQNLTEADLRMEYEQQMSSRKQNIKNCYEIDFEKLHQSKKVQQCINIIKSVIENTEGEKIVVFSQFTTFFDILQHFIKKALNINFLRYDGSMTGAARSEIIERFYREDDNRVLLISMKAGNSGLTLTCANHVILVDPFWNPYVEEQAMDRCYRISQEREVQIHRLLLKNTVEDRIIELQNRKKALVESAMDPTKLMEVNRLGHQELGYLFGLNSLNQ</sequence>
<dbReference type="STRING" id="45286.A0A0X8HWS9"/>
<comment type="similarity">
    <text evidence="1">Belongs to the SNF2/RAD54 helicase family.</text>
</comment>
<dbReference type="Pfam" id="PF13445">
    <property type="entry name" value="zf-RING_UBOX"/>
    <property type="match status" value="1"/>
</dbReference>
<dbReference type="GO" id="GO:0005634">
    <property type="term" value="C:nucleus"/>
    <property type="evidence" value="ECO:0007669"/>
    <property type="project" value="TreeGrafter"/>
</dbReference>
<dbReference type="GO" id="GO:0004386">
    <property type="term" value="F:helicase activity"/>
    <property type="evidence" value="ECO:0007669"/>
    <property type="project" value="UniProtKB-KW"/>
</dbReference>
<dbReference type="InterPro" id="IPR017907">
    <property type="entry name" value="Znf_RING_CS"/>
</dbReference>
<dbReference type="InterPro" id="IPR013083">
    <property type="entry name" value="Znf_RING/FYVE/PHD"/>
</dbReference>
<protein>
    <submittedName>
        <fullName evidence="15">HHR133Wp</fullName>
    </submittedName>
</protein>
<dbReference type="CDD" id="cd18793">
    <property type="entry name" value="SF2_C_SNF"/>
    <property type="match status" value="1"/>
</dbReference>
<dbReference type="SUPFAM" id="SSF57850">
    <property type="entry name" value="RING/U-box"/>
    <property type="match status" value="1"/>
</dbReference>
<keyword evidence="7" id="KW-0862">Zinc</keyword>
<accession>A0A0X8HWS9</accession>
<dbReference type="InterPro" id="IPR049730">
    <property type="entry name" value="SNF2/RAD54-like_C"/>
</dbReference>
<feature type="coiled-coil region" evidence="10">
    <location>
        <begin position="330"/>
        <end position="357"/>
    </location>
</feature>
<dbReference type="PROSITE" id="PS50089">
    <property type="entry name" value="ZF_RING_2"/>
    <property type="match status" value="1"/>
</dbReference>
<proteinExistence type="inferred from homology"/>
<evidence type="ECO:0000256" key="11">
    <source>
        <dbReference type="SAM" id="MobiDB-lite"/>
    </source>
</evidence>
<evidence type="ECO:0000256" key="4">
    <source>
        <dbReference type="ARBA" id="ARBA00022771"/>
    </source>
</evidence>
<feature type="compositionally biased region" description="Basic and acidic residues" evidence="11">
    <location>
        <begin position="87"/>
        <end position="99"/>
    </location>
</feature>
<evidence type="ECO:0000259" key="13">
    <source>
        <dbReference type="PROSITE" id="PS51192"/>
    </source>
</evidence>
<keyword evidence="4 9" id="KW-0863">Zinc-finger</keyword>
<evidence type="ECO:0000256" key="1">
    <source>
        <dbReference type="ARBA" id="ARBA00007025"/>
    </source>
</evidence>
<dbReference type="GO" id="GO:0005737">
    <property type="term" value="C:cytoplasm"/>
    <property type="evidence" value="ECO:0007669"/>
    <property type="project" value="TreeGrafter"/>
</dbReference>
<dbReference type="GO" id="GO:0008094">
    <property type="term" value="F:ATP-dependent activity, acting on DNA"/>
    <property type="evidence" value="ECO:0007669"/>
    <property type="project" value="TreeGrafter"/>
</dbReference>
<evidence type="ECO:0000259" key="12">
    <source>
        <dbReference type="PROSITE" id="PS50089"/>
    </source>
</evidence>
<keyword evidence="3" id="KW-0547">Nucleotide-binding</keyword>
<keyword evidence="5" id="KW-0378">Hydrolase</keyword>
<name>A0A0X8HWS9_9SACH</name>
<dbReference type="PROSITE" id="PS00518">
    <property type="entry name" value="ZF_RING_1"/>
    <property type="match status" value="1"/>
</dbReference>
<evidence type="ECO:0000313" key="16">
    <source>
        <dbReference type="Proteomes" id="UP000243052"/>
    </source>
</evidence>
<dbReference type="InterPro" id="IPR050628">
    <property type="entry name" value="SNF2_RAD54_helicase_TF"/>
</dbReference>
<keyword evidence="10" id="KW-0175">Coiled coil</keyword>
<evidence type="ECO:0000256" key="7">
    <source>
        <dbReference type="ARBA" id="ARBA00022833"/>
    </source>
</evidence>
<dbReference type="GO" id="GO:0005524">
    <property type="term" value="F:ATP binding"/>
    <property type="evidence" value="ECO:0007669"/>
    <property type="project" value="UniProtKB-KW"/>
</dbReference>
<dbReference type="InterPro" id="IPR038718">
    <property type="entry name" value="SNF2-like_sf"/>
</dbReference>
<dbReference type="Gene3D" id="3.40.50.300">
    <property type="entry name" value="P-loop containing nucleotide triphosphate hydrolases"/>
    <property type="match status" value="1"/>
</dbReference>
<dbReference type="PROSITE" id="PS51192">
    <property type="entry name" value="HELICASE_ATP_BIND_1"/>
    <property type="match status" value="1"/>
</dbReference>
<evidence type="ECO:0000256" key="5">
    <source>
        <dbReference type="ARBA" id="ARBA00022801"/>
    </source>
</evidence>
<evidence type="ECO:0000256" key="8">
    <source>
        <dbReference type="ARBA" id="ARBA00022840"/>
    </source>
</evidence>
<dbReference type="SMART" id="SM00490">
    <property type="entry name" value="HELICc"/>
    <property type="match status" value="1"/>
</dbReference>
<dbReference type="Pfam" id="PF00271">
    <property type="entry name" value="Helicase_C"/>
    <property type="match status" value="1"/>
</dbReference>
<organism evidence="15 16">
    <name type="scientific">Eremothecium sinecaudum</name>
    <dbReference type="NCBI Taxonomy" id="45286"/>
    <lineage>
        <taxon>Eukaryota</taxon>
        <taxon>Fungi</taxon>
        <taxon>Dikarya</taxon>
        <taxon>Ascomycota</taxon>
        <taxon>Saccharomycotina</taxon>
        <taxon>Saccharomycetes</taxon>
        <taxon>Saccharomycetales</taxon>
        <taxon>Saccharomycetaceae</taxon>
        <taxon>Eremothecium</taxon>
    </lineage>
</organism>
<feature type="domain" description="Helicase ATP-binding" evidence="13">
    <location>
        <begin position="866"/>
        <end position="1070"/>
    </location>
</feature>
<dbReference type="Proteomes" id="UP000243052">
    <property type="component" value="Chromosome viii"/>
</dbReference>
<evidence type="ECO:0000256" key="9">
    <source>
        <dbReference type="PROSITE-ProRule" id="PRU00175"/>
    </source>
</evidence>
<dbReference type="GO" id="GO:0008270">
    <property type="term" value="F:zinc ion binding"/>
    <property type="evidence" value="ECO:0007669"/>
    <property type="project" value="UniProtKB-KW"/>
</dbReference>
<dbReference type="InterPro" id="IPR000330">
    <property type="entry name" value="SNF2_N"/>
</dbReference>
<evidence type="ECO:0000256" key="3">
    <source>
        <dbReference type="ARBA" id="ARBA00022741"/>
    </source>
</evidence>
<dbReference type="SMART" id="SM00487">
    <property type="entry name" value="DEXDc"/>
    <property type="match status" value="1"/>
</dbReference>
<keyword evidence="8" id="KW-0067">ATP-binding</keyword>